<dbReference type="InterPro" id="IPR012461">
    <property type="entry name" value="SACK1"/>
</dbReference>
<dbReference type="PANTHER" id="PTHR16181">
    <property type="entry name" value="PROTEIN FAM83A-RELATED"/>
    <property type="match status" value="1"/>
</dbReference>
<dbReference type="GO" id="GO:0007165">
    <property type="term" value="P:signal transduction"/>
    <property type="evidence" value="ECO:0007669"/>
    <property type="project" value="TreeGrafter"/>
</dbReference>
<feature type="non-terminal residue" evidence="3">
    <location>
        <position position="1"/>
    </location>
</feature>
<keyword evidence="4" id="KW-1185">Reference proteome</keyword>
<name>A0A9X9LG44_GULGU</name>
<dbReference type="InterPro" id="IPR050944">
    <property type="entry name" value="FAM83"/>
</dbReference>
<protein>
    <recommendedName>
        <fullName evidence="2">Scaffolding anchor of CK1 domain-containing protein</fullName>
    </recommendedName>
</protein>
<reference evidence="3 4" key="1">
    <citation type="submission" date="2018-10" db="EMBL/GenBank/DDBJ databases">
        <authorList>
            <person name="Ekblom R."/>
            <person name="Jareborg N."/>
        </authorList>
    </citation>
    <scope>NUCLEOTIDE SEQUENCE [LARGE SCALE GENOMIC DNA]</scope>
    <source>
        <tissue evidence="3">Muscle</tissue>
    </source>
</reference>
<dbReference type="Pfam" id="PF07894">
    <property type="entry name" value="SACK1"/>
    <property type="match status" value="1"/>
</dbReference>
<gene>
    <name evidence="3" type="ORF">BN2614_LOCUS5</name>
</gene>
<sequence>MDIFTDPDLLLDLVDAATRRWVPVYLLLDRQRLPAFLTLAQQLGVNPWGTENLDIRVARGCSFQSRWRRQVSGDVREKFVLLDGHRVISGSYRCSCPHHHHNHHPMSC</sequence>
<feature type="domain" description="Scaffolding anchor of CK1" evidence="2">
    <location>
        <begin position="1"/>
        <end position="93"/>
    </location>
</feature>
<evidence type="ECO:0000259" key="2">
    <source>
        <dbReference type="Pfam" id="PF07894"/>
    </source>
</evidence>
<dbReference type="Proteomes" id="UP000269945">
    <property type="component" value="Unassembled WGS sequence"/>
</dbReference>
<proteinExistence type="inferred from homology"/>
<organism evidence="3 4">
    <name type="scientific">Gulo gulo</name>
    <name type="common">Wolverine</name>
    <name type="synonym">Gluton</name>
    <dbReference type="NCBI Taxonomy" id="48420"/>
    <lineage>
        <taxon>Eukaryota</taxon>
        <taxon>Metazoa</taxon>
        <taxon>Chordata</taxon>
        <taxon>Craniata</taxon>
        <taxon>Vertebrata</taxon>
        <taxon>Euteleostomi</taxon>
        <taxon>Mammalia</taxon>
        <taxon>Eutheria</taxon>
        <taxon>Laurasiatheria</taxon>
        <taxon>Carnivora</taxon>
        <taxon>Caniformia</taxon>
        <taxon>Musteloidea</taxon>
        <taxon>Mustelidae</taxon>
        <taxon>Guloninae</taxon>
        <taxon>Gulo</taxon>
    </lineage>
</organism>
<dbReference type="AlphaFoldDB" id="A0A9X9LG44"/>
<evidence type="ECO:0000313" key="4">
    <source>
        <dbReference type="Proteomes" id="UP000269945"/>
    </source>
</evidence>
<accession>A0A9X9LG44</accession>
<comment type="similarity">
    <text evidence="1">Belongs to the FAM83 family.</text>
</comment>
<comment type="caution">
    <text evidence="3">The sequence shown here is derived from an EMBL/GenBank/DDBJ whole genome shotgun (WGS) entry which is preliminary data.</text>
</comment>
<dbReference type="GO" id="GO:0019901">
    <property type="term" value="F:protein kinase binding"/>
    <property type="evidence" value="ECO:0007669"/>
    <property type="project" value="TreeGrafter"/>
</dbReference>
<dbReference type="SUPFAM" id="SSF56024">
    <property type="entry name" value="Phospholipase D/nuclease"/>
    <property type="match status" value="1"/>
</dbReference>
<dbReference type="EMBL" id="CYRY02002484">
    <property type="protein sequence ID" value="VCW67185.1"/>
    <property type="molecule type" value="Genomic_DNA"/>
</dbReference>
<dbReference type="Gene3D" id="3.30.870.10">
    <property type="entry name" value="Endonuclease Chain A"/>
    <property type="match status" value="1"/>
</dbReference>
<evidence type="ECO:0000313" key="3">
    <source>
        <dbReference type="EMBL" id="VCW67185.1"/>
    </source>
</evidence>
<dbReference type="PANTHER" id="PTHR16181:SF29">
    <property type="entry name" value="PROTEIN FAM83A-RELATED"/>
    <property type="match status" value="1"/>
</dbReference>
<evidence type="ECO:0000256" key="1">
    <source>
        <dbReference type="ARBA" id="ARBA00006937"/>
    </source>
</evidence>